<evidence type="ECO:0000313" key="1">
    <source>
        <dbReference type="EMBL" id="MQL86796.1"/>
    </source>
</evidence>
<proteinExistence type="predicted"/>
<dbReference type="EMBL" id="NMUH01000927">
    <property type="protein sequence ID" value="MQL86796.1"/>
    <property type="molecule type" value="Genomic_DNA"/>
</dbReference>
<name>A0A843UW18_COLES</name>
<gene>
    <name evidence="1" type="ORF">Taro_019329</name>
</gene>
<protein>
    <submittedName>
        <fullName evidence="1">Uncharacterized protein</fullName>
    </submittedName>
</protein>
<dbReference type="AlphaFoldDB" id="A0A843UW18"/>
<organism evidence="1 2">
    <name type="scientific">Colocasia esculenta</name>
    <name type="common">Wild taro</name>
    <name type="synonym">Arum esculentum</name>
    <dbReference type="NCBI Taxonomy" id="4460"/>
    <lineage>
        <taxon>Eukaryota</taxon>
        <taxon>Viridiplantae</taxon>
        <taxon>Streptophyta</taxon>
        <taxon>Embryophyta</taxon>
        <taxon>Tracheophyta</taxon>
        <taxon>Spermatophyta</taxon>
        <taxon>Magnoliopsida</taxon>
        <taxon>Liliopsida</taxon>
        <taxon>Araceae</taxon>
        <taxon>Aroideae</taxon>
        <taxon>Colocasieae</taxon>
        <taxon>Colocasia</taxon>
    </lineage>
</organism>
<evidence type="ECO:0000313" key="2">
    <source>
        <dbReference type="Proteomes" id="UP000652761"/>
    </source>
</evidence>
<comment type="caution">
    <text evidence="1">The sequence shown here is derived from an EMBL/GenBank/DDBJ whole genome shotgun (WGS) entry which is preliminary data.</text>
</comment>
<sequence>MFVPRMKTPVQDPVCVKLHKGPWGEGIMCIQGMTKRPGSCRSYDPMERDPRRFYETVCTLLGPAYGMPLKVLGLSK</sequence>
<dbReference type="Proteomes" id="UP000652761">
    <property type="component" value="Unassembled WGS sequence"/>
</dbReference>
<reference evidence="1" key="1">
    <citation type="submission" date="2017-07" db="EMBL/GenBank/DDBJ databases">
        <title>Taro Niue Genome Assembly and Annotation.</title>
        <authorList>
            <person name="Atibalentja N."/>
            <person name="Keating K."/>
            <person name="Fields C.J."/>
        </authorList>
    </citation>
    <scope>NUCLEOTIDE SEQUENCE</scope>
    <source>
        <strain evidence="1">Niue_2</strain>
        <tissue evidence="1">Leaf</tissue>
    </source>
</reference>
<accession>A0A843UW18</accession>
<keyword evidence="2" id="KW-1185">Reference proteome</keyword>